<evidence type="ECO:0000256" key="3">
    <source>
        <dbReference type="ARBA" id="ARBA00023012"/>
    </source>
</evidence>
<dbReference type="Pfam" id="PF13492">
    <property type="entry name" value="GAF_3"/>
    <property type="match status" value="1"/>
</dbReference>
<dbReference type="CDD" id="cd16917">
    <property type="entry name" value="HATPase_UhpB-NarQ-NarX-like"/>
    <property type="match status" value="1"/>
</dbReference>
<evidence type="ECO:0000256" key="4">
    <source>
        <dbReference type="SAM" id="MobiDB-lite"/>
    </source>
</evidence>
<sequence>MSDETSLDPHGHGSRSPGVGGRSQHRRPDAGTRAHDVVDRAEQVLRAQERLRSLLRASAAVSAEIDLTAVLQQIVDSAAELVDAEYAALGVISPTGGLESFIHTGMSADLVARIGHLPEGHGLLGAVIEEASPIRLDDLASDPRSSGFPAHHPDMHGFLGVPVRVGDTVYGNLYLGNRRGGGFSAEDEELVSALAVTAGNAIRNARLFRETHLREQWMRVTARLTPMLLGAEEDDALGLIVDELFAESGAERVVLLVPGPDPLTVRVAAVRGVGEDALLDEVVPAASTVAGIVLESGESRLSVGGRLSGPADPLALVSGGEIGATVFVPFTTRDRTWGVLGIARAPRAGQYGEVERTVVSDVAARLSLALELARAREAEQRGLLLEDRARIARDLHDHVIQLLFATGLDLHNLAARPHDPAETALLEQSISRLDESITKIRTIVFAINPPAQHGAPLARHLLVDLAAEASKLVPRSVDVAFAGPVDIIITGELLNDVTAAAREMLSNVVRHARATTVDLSVTVGETRIDVTVRDDGVGFDSTRRSGGLKNLGDRAHARGGDVSVTSAPGATTVRWTVPVP</sequence>
<dbReference type="PANTHER" id="PTHR24421:SF61">
    <property type="entry name" value="OXYGEN SENSOR HISTIDINE KINASE NREB"/>
    <property type="match status" value="1"/>
</dbReference>
<feature type="compositionally biased region" description="Basic and acidic residues" evidence="4">
    <location>
        <begin position="26"/>
        <end position="36"/>
    </location>
</feature>
<dbReference type="InterPro" id="IPR011712">
    <property type="entry name" value="Sig_transdc_His_kin_sub3_dim/P"/>
</dbReference>
<dbReference type="RefSeq" id="WP_085019432.1">
    <property type="nucleotide sequence ID" value="NZ_BMHD01000001.1"/>
</dbReference>
<dbReference type="InterPro" id="IPR050482">
    <property type="entry name" value="Sensor_HK_TwoCompSys"/>
</dbReference>
<dbReference type="SUPFAM" id="SSF55781">
    <property type="entry name" value="GAF domain-like"/>
    <property type="match status" value="2"/>
</dbReference>
<dbReference type="AlphaFoldDB" id="A0A1X9LJD0"/>
<dbReference type="EMBL" id="CP020715">
    <property type="protein sequence ID" value="ARJ05294.1"/>
    <property type="molecule type" value="Genomic_DNA"/>
</dbReference>
<dbReference type="SUPFAM" id="SSF55874">
    <property type="entry name" value="ATPase domain of HSP90 chaperone/DNA topoisomerase II/histidine kinase"/>
    <property type="match status" value="1"/>
</dbReference>
<dbReference type="InterPro" id="IPR029016">
    <property type="entry name" value="GAF-like_dom_sf"/>
</dbReference>
<organism evidence="5 6">
    <name type="scientific">Cnuibacter physcomitrellae</name>
    <dbReference type="NCBI Taxonomy" id="1619308"/>
    <lineage>
        <taxon>Bacteria</taxon>
        <taxon>Bacillati</taxon>
        <taxon>Actinomycetota</taxon>
        <taxon>Actinomycetes</taxon>
        <taxon>Micrococcales</taxon>
        <taxon>Microbacteriaceae</taxon>
        <taxon>Cnuibacter</taxon>
    </lineage>
</organism>
<evidence type="ECO:0000256" key="1">
    <source>
        <dbReference type="ARBA" id="ARBA00022679"/>
    </source>
</evidence>
<protein>
    <submittedName>
        <fullName evidence="5">Uncharacterized protein</fullName>
    </submittedName>
</protein>
<dbReference type="Pfam" id="PF07730">
    <property type="entry name" value="HisKA_3"/>
    <property type="match status" value="1"/>
</dbReference>
<dbReference type="Gene3D" id="1.20.5.1930">
    <property type="match status" value="1"/>
</dbReference>
<proteinExistence type="predicted"/>
<dbReference type="InterPro" id="IPR036890">
    <property type="entry name" value="HATPase_C_sf"/>
</dbReference>
<dbReference type="Pfam" id="PF13581">
    <property type="entry name" value="HATPase_c_2"/>
    <property type="match status" value="1"/>
</dbReference>
<dbReference type="GO" id="GO:0016020">
    <property type="term" value="C:membrane"/>
    <property type="evidence" value="ECO:0007669"/>
    <property type="project" value="InterPro"/>
</dbReference>
<keyword evidence="1" id="KW-0808">Transferase</keyword>
<accession>A0A1X9LJD0</accession>
<dbReference type="KEGG" id="cphy:B5808_08760"/>
<evidence type="ECO:0000313" key="5">
    <source>
        <dbReference type="EMBL" id="ARJ05294.1"/>
    </source>
</evidence>
<dbReference type="SMART" id="SM00065">
    <property type="entry name" value="GAF"/>
    <property type="match status" value="2"/>
</dbReference>
<dbReference type="Pfam" id="PF13185">
    <property type="entry name" value="GAF_2"/>
    <property type="match status" value="1"/>
</dbReference>
<keyword evidence="3" id="KW-0902">Two-component regulatory system</keyword>
<keyword evidence="2" id="KW-0418">Kinase</keyword>
<evidence type="ECO:0000313" key="6">
    <source>
        <dbReference type="Proteomes" id="UP000192775"/>
    </source>
</evidence>
<dbReference type="PANTHER" id="PTHR24421">
    <property type="entry name" value="NITRATE/NITRITE SENSOR PROTEIN NARX-RELATED"/>
    <property type="match status" value="1"/>
</dbReference>
<keyword evidence="6" id="KW-1185">Reference proteome</keyword>
<name>A0A1X9LJD0_9MICO</name>
<dbReference type="Proteomes" id="UP000192775">
    <property type="component" value="Chromosome"/>
</dbReference>
<dbReference type="InterPro" id="IPR003594">
    <property type="entry name" value="HATPase_dom"/>
</dbReference>
<reference evidence="5 6" key="1">
    <citation type="submission" date="2017-04" db="EMBL/GenBank/DDBJ databases">
        <authorList>
            <person name="Afonso C.L."/>
            <person name="Miller P.J."/>
            <person name="Scott M.A."/>
            <person name="Spackman E."/>
            <person name="Goraichik I."/>
            <person name="Dimitrov K.M."/>
            <person name="Suarez D.L."/>
            <person name="Swayne D.E."/>
        </authorList>
    </citation>
    <scope>NUCLEOTIDE SEQUENCE [LARGE SCALE GENOMIC DNA]</scope>
    <source>
        <strain evidence="6">XA(T)</strain>
    </source>
</reference>
<dbReference type="GO" id="GO:0046983">
    <property type="term" value="F:protein dimerization activity"/>
    <property type="evidence" value="ECO:0007669"/>
    <property type="project" value="InterPro"/>
</dbReference>
<dbReference type="STRING" id="1619308.B5808_08760"/>
<dbReference type="GO" id="GO:0000155">
    <property type="term" value="F:phosphorelay sensor kinase activity"/>
    <property type="evidence" value="ECO:0007669"/>
    <property type="project" value="InterPro"/>
</dbReference>
<dbReference type="Gene3D" id="3.30.450.40">
    <property type="match status" value="2"/>
</dbReference>
<evidence type="ECO:0000256" key="2">
    <source>
        <dbReference type="ARBA" id="ARBA00022777"/>
    </source>
</evidence>
<dbReference type="InterPro" id="IPR003018">
    <property type="entry name" value="GAF"/>
</dbReference>
<gene>
    <name evidence="5" type="ORF">B5808_08760</name>
</gene>
<dbReference type="Gene3D" id="3.30.565.10">
    <property type="entry name" value="Histidine kinase-like ATPase, C-terminal domain"/>
    <property type="match status" value="1"/>
</dbReference>
<feature type="region of interest" description="Disordered" evidence="4">
    <location>
        <begin position="1"/>
        <end position="36"/>
    </location>
</feature>